<proteinExistence type="predicted"/>
<evidence type="ECO:0000313" key="1">
    <source>
        <dbReference type="EMBL" id="GAA3226981.1"/>
    </source>
</evidence>
<comment type="caution">
    <text evidence="1">The sequence shown here is derived from an EMBL/GenBank/DDBJ whole genome shotgun (WGS) entry which is preliminary data.</text>
</comment>
<dbReference type="Proteomes" id="UP001501237">
    <property type="component" value="Unassembled WGS sequence"/>
</dbReference>
<gene>
    <name evidence="1" type="ORF">GCM10010468_55580</name>
</gene>
<dbReference type="Pfam" id="PF10009">
    <property type="entry name" value="DUF2252"/>
    <property type="match status" value="1"/>
</dbReference>
<accession>A0ABP6QG92</accession>
<dbReference type="RefSeq" id="WP_344833943.1">
    <property type="nucleotide sequence ID" value="NZ_BAAAUV010000016.1"/>
</dbReference>
<sequence>MTGTPREEYETGKLLRRAVPRSSHAAWSPPGNRRNPVLTVLAQDERRLPDLVPLRHRRMAASPFAFLCGAAAVMAGDLASTPSTGLGVQACGDAHVMNFGFYASPGRSLVFDLNDFDETLPGPWEWDLKRLAASLAVAARDQGFGDEDARDLARRAAAAYRLRMRELAAMPDLAVFSTVTRGDEVIEQIMKRGLRDRPKNLDQTHRRDRLPAVGTLTATVDGRLRIVEDPPLLVRDGTESTEDLVKHSLAEYSRSLREDVAELLSRYRFVDAARKVVGVGGVGTRCYVVVLQGRDAHDPLVLQIKEATRSVLEPHLYSSAYRNQGRRVVVGQRLLQSASDVFLGWSADGPGNYYWRRLRDLKSDIDPTTMNPYGLTLYAELCARTLAVGHANTGRRMRIAGYLGTSTVFDEAIAEFAMAYADQTGRDHKIFTTVS</sequence>
<protein>
    <submittedName>
        <fullName evidence="1">DUF2252 domain-containing protein</fullName>
    </submittedName>
</protein>
<name>A0ABP6QG92_9ACTN</name>
<reference evidence="2" key="1">
    <citation type="journal article" date="2019" name="Int. J. Syst. Evol. Microbiol.">
        <title>The Global Catalogue of Microorganisms (GCM) 10K type strain sequencing project: providing services to taxonomists for standard genome sequencing and annotation.</title>
        <authorList>
            <consortium name="The Broad Institute Genomics Platform"/>
            <consortium name="The Broad Institute Genome Sequencing Center for Infectious Disease"/>
            <person name="Wu L."/>
            <person name="Ma J."/>
        </authorList>
    </citation>
    <scope>NUCLEOTIDE SEQUENCE [LARGE SCALE GENOMIC DNA]</scope>
    <source>
        <strain evidence="2">JCM 9377</strain>
    </source>
</reference>
<evidence type="ECO:0000313" key="2">
    <source>
        <dbReference type="Proteomes" id="UP001501237"/>
    </source>
</evidence>
<dbReference type="EMBL" id="BAAAUV010000016">
    <property type="protein sequence ID" value="GAA3226981.1"/>
    <property type="molecule type" value="Genomic_DNA"/>
</dbReference>
<dbReference type="PANTHER" id="PTHR39441:SF1">
    <property type="entry name" value="DUF2252 DOMAIN-CONTAINING PROTEIN"/>
    <property type="match status" value="1"/>
</dbReference>
<dbReference type="PANTHER" id="PTHR39441">
    <property type="entry name" value="DUF2252 DOMAIN-CONTAINING PROTEIN"/>
    <property type="match status" value="1"/>
</dbReference>
<organism evidence="1 2">
    <name type="scientific">Actinocorallia longicatena</name>
    <dbReference type="NCBI Taxonomy" id="111803"/>
    <lineage>
        <taxon>Bacteria</taxon>
        <taxon>Bacillati</taxon>
        <taxon>Actinomycetota</taxon>
        <taxon>Actinomycetes</taxon>
        <taxon>Streptosporangiales</taxon>
        <taxon>Thermomonosporaceae</taxon>
        <taxon>Actinocorallia</taxon>
    </lineage>
</organism>
<keyword evidence="2" id="KW-1185">Reference proteome</keyword>
<dbReference type="InterPro" id="IPR018721">
    <property type="entry name" value="DUF2252"/>
</dbReference>